<dbReference type="Pfam" id="PF24644">
    <property type="entry name" value="DUF7638"/>
    <property type="match status" value="1"/>
</dbReference>
<comment type="catalytic activity">
    <reaction evidence="2">
        <text>2,5-diamino-6-hydroxy-4-(5-phosphoribosylamino)-pyrimidine + H2O = 2,5,6-triamino-4-hydroxypyrimidine + D-ribose 5-phosphate</text>
        <dbReference type="Rhea" id="RHEA:23436"/>
        <dbReference type="ChEBI" id="CHEBI:15377"/>
        <dbReference type="ChEBI" id="CHEBI:58614"/>
        <dbReference type="ChEBI" id="CHEBI:78346"/>
        <dbReference type="ChEBI" id="CHEBI:137796"/>
    </reaction>
</comment>
<feature type="domain" description="NADAR" evidence="3">
    <location>
        <begin position="227"/>
        <end position="349"/>
    </location>
</feature>
<evidence type="ECO:0000259" key="3">
    <source>
        <dbReference type="Pfam" id="PF08719"/>
    </source>
</evidence>
<evidence type="ECO:0000259" key="4">
    <source>
        <dbReference type="Pfam" id="PF24644"/>
    </source>
</evidence>
<dbReference type="InterPro" id="IPR056055">
    <property type="entry name" value="DUF7638"/>
</dbReference>
<comment type="catalytic activity">
    <reaction evidence="1">
        <text>5-amino-6-(5-phospho-D-ribosylamino)uracil + H2O = 5,6-diaminouracil + D-ribose 5-phosphate</text>
        <dbReference type="Rhea" id="RHEA:55020"/>
        <dbReference type="ChEBI" id="CHEBI:15377"/>
        <dbReference type="ChEBI" id="CHEBI:46252"/>
        <dbReference type="ChEBI" id="CHEBI:58453"/>
        <dbReference type="ChEBI" id="CHEBI:78346"/>
    </reaction>
</comment>
<dbReference type="Proteomes" id="UP001138997">
    <property type="component" value="Unassembled WGS sequence"/>
</dbReference>
<gene>
    <name evidence="6" type="ORF">LR394_33180</name>
</gene>
<dbReference type="SUPFAM" id="SSF143990">
    <property type="entry name" value="YbiA-like"/>
    <property type="match status" value="1"/>
</dbReference>
<dbReference type="InterPro" id="IPR056056">
    <property type="entry name" value="DUF7639"/>
</dbReference>
<dbReference type="AlphaFoldDB" id="A0A9X1SXD7"/>
<keyword evidence="7" id="KW-1185">Reference proteome</keyword>
<feature type="domain" description="DUF7639" evidence="5">
    <location>
        <begin position="113"/>
        <end position="193"/>
    </location>
</feature>
<feature type="domain" description="DUF7638" evidence="4">
    <location>
        <begin position="7"/>
        <end position="111"/>
    </location>
</feature>
<dbReference type="Pfam" id="PF08719">
    <property type="entry name" value="NADAR"/>
    <property type="match status" value="1"/>
</dbReference>
<organism evidence="6 7">
    <name type="scientific">Kineosporia babensis</name>
    <dbReference type="NCBI Taxonomy" id="499548"/>
    <lineage>
        <taxon>Bacteria</taxon>
        <taxon>Bacillati</taxon>
        <taxon>Actinomycetota</taxon>
        <taxon>Actinomycetes</taxon>
        <taxon>Kineosporiales</taxon>
        <taxon>Kineosporiaceae</taxon>
        <taxon>Kineosporia</taxon>
    </lineage>
</organism>
<evidence type="ECO:0000256" key="1">
    <source>
        <dbReference type="ARBA" id="ARBA00000022"/>
    </source>
</evidence>
<dbReference type="RefSeq" id="WP_231448581.1">
    <property type="nucleotide sequence ID" value="NZ_JAJOMB010000024.1"/>
</dbReference>
<name>A0A9X1SXD7_9ACTN</name>
<protein>
    <submittedName>
        <fullName evidence="6">NADAR family protein</fullName>
    </submittedName>
</protein>
<evidence type="ECO:0000313" key="6">
    <source>
        <dbReference type="EMBL" id="MCD5315761.1"/>
    </source>
</evidence>
<dbReference type="EMBL" id="JAJOMB010000024">
    <property type="protein sequence ID" value="MCD5315761.1"/>
    <property type="molecule type" value="Genomic_DNA"/>
</dbReference>
<dbReference type="CDD" id="cd15457">
    <property type="entry name" value="NADAR"/>
    <property type="match status" value="1"/>
</dbReference>
<reference evidence="6" key="1">
    <citation type="submission" date="2021-11" db="EMBL/GenBank/DDBJ databases">
        <title>Streptomyces corallinus and Kineosporia corallina sp. nov., two new coral-derived marine actinobacteria.</title>
        <authorList>
            <person name="Buangrab K."/>
            <person name="Sutthacheep M."/>
            <person name="Yeemin T."/>
            <person name="Harunari E."/>
            <person name="Igarashi Y."/>
            <person name="Sripreechasak P."/>
            <person name="Kanchanasin P."/>
            <person name="Tanasupawat S."/>
            <person name="Phongsopitanun W."/>
        </authorList>
    </citation>
    <scope>NUCLEOTIDE SEQUENCE</scope>
    <source>
        <strain evidence="6">JCM 31032</strain>
    </source>
</reference>
<evidence type="ECO:0000259" key="5">
    <source>
        <dbReference type="Pfam" id="PF24645"/>
    </source>
</evidence>
<dbReference type="InterPro" id="IPR012816">
    <property type="entry name" value="NADAR"/>
</dbReference>
<dbReference type="Pfam" id="PF24645">
    <property type="entry name" value="DUF7639"/>
    <property type="match status" value="1"/>
</dbReference>
<sequence length="356" mass="40586">MSRLNQTWRDVDGERVEGTWRPVFIHKFGCYFLIDLCIYADALIDCEGLTTLAEFEEKVACGFVATEIKDGGEASSHGLAGWTFARPEPWISAEKLIGEVRDEIERLNNRPISSDRCLDALQVFLEKQTEANRDLLREAYAAVPQHERTYLLRDMDRRDRPLRDLITGPDQNAEHYAEALQYFAAQDRARTTRERPEPDEAGTSVVIPDAHYANETPDDPRLLMLSNQHRAEISIEGVTYPSAEHAYWALAVVDEDVRARVIAEESRRLIEHLVRGAQLREHWDQIRLSVMTDVLRAKFAQHPDAAATLIGTGSARLIHHGPEHSFWTEDDGQGRNWIGRILELLRSDLIRAQLDA</sequence>
<accession>A0A9X1SXD7</accession>
<evidence type="ECO:0000313" key="7">
    <source>
        <dbReference type="Proteomes" id="UP001138997"/>
    </source>
</evidence>
<evidence type="ECO:0000256" key="2">
    <source>
        <dbReference type="ARBA" id="ARBA00000751"/>
    </source>
</evidence>
<dbReference type="InterPro" id="IPR037238">
    <property type="entry name" value="YbiA-like_sf"/>
</dbReference>
<dbReference type="Gene3D" id="1.10.357.40">
    <property type="entry name" value="YbiA-like"/>
    <property type="match status" value="1"/>
</dbReference>
<proteinExistence type="predicted"/>
<comment type="caution">
    <text evidence="6">The sequence shown here is derived from an EMBL/GenBank/DDBJ whole genome shotgun (WGS) entry which is preliminary data.</text>
</comment>